<organism evidence="8 9">
    <name type="scientific">Dinothrombium tinctorium</name>
    <dbReference type="NCBI Taxonomy" id="1965070"/>
    <lineage>
        <taxon>Eukaryota</taxon>
        <taxon>Metazoa</taxon>
        <taxon>Ecdysozoa</taxon>
        <taxon>Arthropoda</taxon>
        <taxon>Chelicerata</taxon>
        <taxon>Arachnida</taxon>
        <taxon>Acari</taxon>
        <taxon>Acariformes</taxon>
        <taxon>Trombidiformes</taxon>
        <taxon>Prostigmata</taxon>
        <taxon>Anystina</taxon>
        <taxon>Parasitengona</taxon>
        <taxon>Trombidioidea</taxon>
        <taxon>Trombidiidae</taxon>
        <taxon>Dinothrombium</taxon>
    </lineage>
</organism>
<feature type="region of interest" description="Disordered" evidence="5">
    <location>
        <begin position="33"/>
        <end position="68"/>
    </location>
</feature>
<dbReference type="GO" id="GO:0001518">
    <property type="term" value="C:voltage-gated sodium channel complex"/>
    <property type="evidence" value="ECO:0007669"/>
    <property type="project" value="TreeGrafter"/>
</dbReference>
<evidence type="ECO:0000256" key="2">
    <source>
        <dbReference type="ARBA" id="ARBA00022692"/>
    </source>
</evidence>
<evidence type="ECO:0000256" key="3">
    <source>
        <dbReference type="ARBA" id="ARBA00022989"/>
    </source>
</evidence>
<keyword evidence="2 6" id="KW-0812">Transmembrane</keyword>
<evidence type="ECO:0000313" key="8">
    <source>
        <dbReference type="EMBL" id="RWS14562.1"/>
    </source>
</evidence>
<feature type="domain" description="Ion transport" evidence="7">
    <location>
        <begin position="137"/>
        <end position="239"/>
    </location>
</feature>
<keyword evidence="8" id="KW-0407">Ion channel</keyword>
<dbReference type="InterPro" id="IPR005821">
    <property type="entry name" value="Ion_trans_dom"/>
</dbReference>
<comment type="subcellular location">
    <subcellularLocation>
        <location evidence="1">Membrane</location>
        <topology evidence="1">Multi-pass membrane protein</topology>
    </subcellularLocation>
</comment>
<proteinExistence type="predicted"/>
<dbReference type="SUPFAM" id="SSF81324">
    <property type="entry name" value="Voltage-gated potassium channels"/>
    <property type="match status" value="1"/>
</dbReference>
<evidence type="ECO:0000256" key="4">
    <source>
        <dbReference type="ARBA" id="ARBA00023136"/>
    </source>
</evidence>
<dbReference type="InterPro" id="IPR043203">
    <property type="entry name" value="VGCC_Ca_Na"/>
</dbReference>
<dbReference type="FunFam" id="1.20.120.350:FF:000022">
    <property type="entry name" value="Sodium channel protein"/>
    <property type="match status" value="1"/>
</dbReference>
<evidence type="ECO:0000256" key="5">
    <source>
        <dbReference type="SAM" id="MobiDB-lite"/>
    </source>
</evidence>
<feature type="transmembrane region" description="Helical" evidence="6">
    <location>
        <begin position="199"/>
        <end position="219"/>
    </location>
</feature>
<feature type="transmembrane region" description="Helical" evidence="6">
    <location>
        <begin position="130"/>
        <end position="157"/>
    </location>
</feature>
<dbReference type="Pfam" id="PF00520">
    <property type="entry name" value="Ion_trans"/>
    <property type="match status" value="1"/>
</dbReference>
<dbReference type="Gene3D" id="1.20.120.350">
    <property type="entry name" value="Voltage-gated potassium channels. Chain C"/>
    <property type="match status" value="1"/>
</dbReference>
<keyword evidence="8" id="KW-0813">Transport</keyword>
<dbReference type="GO" id="GO:0019228">
    <property type="term" value="P:neuronal action potential"/>
    <property type="evidence" value="ECO:0007669"/>
    <property type="project" value="TreeGrafter"/>
</dbReference>
<dbReference type="OrthoDB" id="2984333at2759"/>
<feature type="non-terminal residue" evidence="8">
    <location>
        <position position="241"/>
    </location>
</feature>
<keyword evidence="8" id="KW-0406">Ion transport</keyword>
<keyword evidence="4 6" id="KW-0472">Membrane</keyword>
<keyword evidence="3 6" id="KW-1133">Transmembrane helix</keyword>
<evidence type="ECO:0000313" key="9">
    <source>
        <dbReference type="Proteomes" id="UP000285301"/>
    </source>
</evidence>
<dbReference type="InterPro" id="IPR027359">
    <property type="entry name" value="Volt_channel_dom_sf"/>
</dbReference>
<keyword evidence="9" id="KW-1185">Reference proteome</keyword>
<dbReference type="Proteomes" id="UP000285301">
    <property type="component" value="Unassembled WGS sequence"/>
</dbReference>
<dbReference type="PANTHER" id="PTHR10037:SF288">
    <property type="entry name" value="SODIUM CHANNEL PROTEIN PARA"/>
    <property type="match status" value="1"/>
</dbReference>
<dbReference type="GO" id="GO:0086010">
    <property type="term" value="P:membrane depolarization during action potential"/>
    <property type="evidence" value="ECO:0007669"/>
    <property type="project" value="TreeGrafter"/>
</dbReference>
<protein>
    <submittedName>
        <fullName evidence="8">Voltage-gated sodium channel-like protein</fullName>
    </submittedName>
</protein>
<comment type="caution">
    <text evidence="8">The sequence shown here is derived from an EMBL/GenBank/DDBJ whole genome shotgun (WGS) entry which is preliminary data.</text>
</comment>
<evidence type="ECO:0000259" key="7">
    <source>
        <dbReference type="Pfam" id="PF00520"/>
    </source>
</evidence>
<dbReference type="AlphaFoldDB" id="A0A3S3PKR8"/>
<dbReference type="STRING" id="1965070.A0A3S3PKR8"/>
<dbReference type="GO" id="GO:0005248">
    <property type="term" value="F:voltage-gated sodium channel activity"/>
    <property type="evidence" value="ECO:0007669"/>
    <property type="project" value="TreeGrafter"/>
</dbReference>
<sequence>MSHEDPDERPLFRPFTHESWHVLQAKIADIKAKKAERSEQHVGVNDGYDTQHDEDWGPNSSLEQGLPLPRPLERQFPSTLIATPIEEIDSYYTEMGIPTFVVISKGRDIWRFSATKSLYIFDPFHPLRRVAIYMLVHPWFSFLVIVTILANCILMTLKQTQSIEQTEIIFTTVYTFESCLKVTARGFILTKFTYLRDPWNWLDFVVIVLAYITMFAQNLGSLSSLRTFRVLRALKTVAIIP</sequence>
<evidence type="ECO:0000256" key="1">
    <source>
        <dbReference type="ARBA" id="ARBA00004141"/>
    </source>
</evidence>
<dbReference type="EMBL" id="NCKU01000688">
    <property type="protein sequence ID" value="RWS14562.1"/>
    <property type="molecule type" value="Genomic_DNA"/>
</dbReference>
<evidence type="ECO:0000256" key="6">
    <source>
        <dbReference type="SAM" id="Phobius"/>
    </source>
</evidence>
<dbReference type="PANTHER" id="PTHR10037">
    <property type="entry name" value="VOLTAGE-GATED CATION CHANNEL CALCIUM AND SODIUM"/>
    <property type="match status" value="1"/>
</dbReference>
<name>A0A3S3PKR8_9ACAR</name>
<gene>
    <name evidence="8" type="ORF">B4U79_02577</name>
</gene>
<accession>A0A3S3PKR8</accession>
<reference evidence="8 9" key="1">
    <citation type="journal article" date="2018" name="Gigascience">
        <title>Genomes of trombidid mites reveal novel predicted allergens and laterally-transferred genes associated with secondary metabolism.</title>
        <authorList>
            <person name="Dong X."/>
            <person name="Chaisiri K."/>
            <person name="Xia D."/>
            <person name="Armstrong S.D."/>
            <person name="Fang Y."/>
            <person name="Donnelly M.J."/>
            <person name="Kadowaki T."/>
            <person name="McGarry J.W."/>
            <person name="Darby A.C."/>
            <person name="Makepeace B.L."/>
        </authorList>
    </citation>
    <scope>NUCLEOTIDE SEQUENCE [LARGE SCALE GENOMIC DNA]</scope>
    <source>
        <strain evidence="8">UoL-WK</strain>
    </source>
</reference>